<feature type="region of interest" description="Disordered" evidence="1">
    <location>
        <begin position="1"/>
        <end position="36"/>
    </location>
</feature>
<feature type="compositionally biased region" description="Low complexity" evidence="1">
    <location>
        <begin position="609"/>
        <end position="624"/>
    </location>
</feature>
<feature type="compositionally biased region" description="Polar residues" evidence="1">
    <location>
        <begin position="1"/>
        <end position="12"/>
    </location>
</feature>
<gene>
    <name evidence="2" type="ORF">EVOR1521_LOCUS25438</name>
</gene>
<feature type="compositionally biased region" description="Low complexity" evidence="1">
    <location>
        <begin position="297"/>
        <end position="316"/>
    </location>
</feature>
<evidence type="ECO:0000313" key="3">
    <source>
        <dbReference type="Proteomes" id="UP001178507"/>
    </source>
</evidence>
<keyword evidence="3" id="KW-1185">Reference proteome</keyword>
<feature type="compositionally biased region" description="Basic and acidic residues" evidence="1">
    <location>
        <begin position="104"/>
        <end position="132"/>
    </location>
</feature>
<feature type="region of interest" description="Disordered" evidence="1">
    <location>
        <begin position="502"/>
        <end position="527"/>
    </location>
</feature>
<feature type="compositionally biased region" description="Low complexity" evidence="1">
    <location>
        <begin position="341"/>
        <end position="362"/>
    </location>
</feature>
<proteinExistence type="predicted"/>
<feature type="region of interest" description="Disordered" evidence="1">
    <location>
        <begin position="101"/>
        <end position="146"/>
    </location>
</feature>
<organism evidence="2 3">
    <name type="scientific">Effrenium voratum</name>
    <dbReference type="NCBI Taxonomy" id="2562239"/>
    <lineage>
        <taxon>Eukaryota</taxon>
        <taxon>Sar</taxon>
        <taxon>Alveolata</taxon>
        <taxon>Dinophyceae</taxon>
        <taxon>Suessiales</taxon>
        <taxon>Symbiodiniaceae</taxon>
        <taxon>Effrenium</taxon>
    </lineage>
</organism>
<accession>A0AA36JAE5</accession>
<protein>
    <submittedName>
        <fullName evidence="2">Uncharacterized protein</fullName>
    </submittedName>
</protein>
<feature type="compositionally biased region" description="Basic and acidic residues" evidence="1">
    <location>
        <begin position="515"/>
        <end position="524"/>
    </location>
</feature>
<feature type="compositionally biased region" description="Acidic residues" evidence="1">
    <location>
        <begin position="397"/>
        <end position="407"/>
    </location>
</feature>
<feature type="compositionally biased region" description="Low complexity" evidence="1">
    <location>
        <begin position="440"/>
        <end position="457"/>
    </location>
</feature>
<dbReference type="Proteomes" id="UP001178507">
    <property type="component" value="Unassembled WGS sequence"/>
</dbReference>
<evidence type="ECO:0000256" key="1">
    <source>
        <dbReference type="SAM" id="MobiDB-lite"/>
    </source>
</evidence>
<evidence type="ECO:0000313" key="2">
    <source>
        <dbReference type="EMBL" id="CAJ1402588.1"/>
    </source>
</evidence>
<sequence length="646" mass="70351">MSQKSRFSSATAEAQGRALNAKKKWQSASKKATPHPSITNLVPQILTEAAPGVSVAARRAIFNHARIFLRKNSQDGKMRLIRSVVHGAKAHGHERHTVCSMQEHASEQQERERAKEQAEKALQEEQKAQDTQKEEEDEEEVPTINSTLRSVEFLQQHVSQLQELSMGYQEDTVVHRALATARHCVSVLADLQAAASADVDVLREVNESREKWQVPQQLLQDLQASLVAMRSALQSKPGSSNLEAAFQEFVEGVRLQISELDLGKAAPSAEVPAETSDENGQAEPLEPLEPFEPLEPLEPSEALEPSEPSELSSEPGPLEPRKPSKPLAPLRVPLQPSETLESPSQTASATSPEPSAGEAPPAVTLSLSETGVRTPEPARPADVGDVDVPRVEASENCMEDTEFDQELAPEVPKQGQPGQSLRRLLNTPGDAGADARADAGADAGTDAGADAGTQRDASQLHDQMSRCDSVDGFGEDEAGCQVEVAAAAVLAKEECKQAFKEAKASKAAKGKGKRLKDPKPEKSWHLVSPEIKLPPLWPLNRKDTPDLDWKVEDLNNAELDLLNSILDEGNGKSGRSERDVAYDTVKERLWKQVFFEESPKRIPLPPLPKSSVSRSPKSFRSLSKPTPLASLVDLPTRARSRQVFDP</sequence>
<dbReference type="EMBL" id="CAUJNA010003459">
    <property type="protein sequence ID" value="CAJ1402588.1"/>
    <property type="molecule type" value="Genomic_DNA"/>
</dbReference>
<name>A0AA36JAE5_9DINO</name>
<comment type="caution">
    <text evidence="2">The sequence shown here is derived from an EMBL/GenBank/DDBJ whole genome shotgun (WGS) entry which is preliminary data.</text>
</comment>
<feature type="region of interest" description="Disordered" evidence="1">
    <location>
        <begin position="600"/>
        <end position="624"/>
    </location>
</feature>
<feature type="region of interest" description="Disordered" evidence="1">
    <location>
        <begin position="266"/>
        <end position="468"/>
    </location>
</feature>
<reference evidence="2" key="1">
    <citation type="submission" date="2023-08" db="EMBL/GenBank/DDBJ databases">
        <authorList>
            <person name="Chen Y."/>
            <person name="Shah S."/>
            <person name="Dougan E. K."/>
            <person name="Thang M."/>
            <person name="Chan C."/>
        </authorList>
    </citation>
    <scope>NUCLEOTIDE SEQUENCE</scope>
</reference>
<dbReference type="AlphaFoldDB" id="A0AA36JAE5"/>